<sequence length="114" mass="12516">MNFFHVIGGQHAPLARALYGARHPTLVDRLAIYNHVAFFKTDLLKIDIVGRIIVHGPVGSASRFGAGAGALFRAAQGAHRTIGRRLGAGMTRSAKKFRKIGEKLKFYPNLKKIH</sequence>
<dbReference type="AlphaFoldDB" id="A0A915JPT3"/>
<dbReference type="Proteomes" id="UP000887565">
    <property type="component" value="Unplaced"/>
</dbReference>
<reference evidence="2" key="1">
    <citation type="submission" date="2022-11" db="UniProtKB">
        <authorList>
            <consortium name="WormBaseParasite"/>
        </authorList>
    </citation>
    <scope>IDENTIFICATION</scope>
</reference>
<name>A0A915JPT3_ROMCU</name>
<organism evidence="1 2">
    <name type="scientific">Romanomermis culicivorax</name>
    <name type="common">Nematode worm</name>
    <dbReference type="NCBI Taxonomy" id="13658"/>
    <lineage>
        <taxon>Eukaryota</taxon>
        <taxon>Metazoa</taxon>
        <taxon>Ecdysozoa</taxon>
        <taxon>Nematoda</taxon>
        <taxon>Enoplea</taxon>
        <taxon>Dorylaimia</taxon>
        <taxon>Mermithida</taxon>
        <taxon>Mermithoidea</taxon>
        <taxon>Mermithidae</taxon>
        <taxon>Romanomermis</taxon>
    </lineage>
</organism>
<accession>A0A915JPT3</accession>
<keyword evidence="1" id="KW-1185">Reference proteome</keyword>
<dbReference type="WBParaSite" id="nRc.2.0.1.t28108-RA">
    <property type="protein sequence ID" value="nRc.2.0.1.t28108-RA"/>
    <property type="gene ID" value="nRc.2.0.1.g28108"/>
</dbReference>
<evidence type="ECO:0000313" key="1">
    <source>
        <dbReference type="Proteomes" id="UP000887565"/>
    </source>
</evidence>
<protein>
    <submittedName>
        <fullName evidence="2">Uncharacterized protein</fullName>
    </submittedName>
</protein>
<proteinExistence type="predicted"/>
<evidence type="ECO:0000313" key="2">
    <source>
        <dbReference type="WBParaSite" id="nRc.2.0.1.t28108-RA"/>
    </source>
</evidence>